<dbReference type="Gene3D" id="3.40.470.10">
    <property type="entry name" value="Uracil-DNA glycosylase-like domain"/>
    <property type="match status" value="1"/>
</dbReference>
<protein>
    <submittedName>
        <fullName evidence="1">Cobalamin biosynthesis protein CobT</fullName>
    </submittedName>
</protein>
<accession>A0A429K8Y9</accession>
<dbReference type="Pfam" id="PF06213">
    <property type="entry name" value="CobT"/>
    <property type="match status" value="1"/>
</dbReference>
<organism evidence="1 2">
    <name type="scientific">Acinetobacter pittii</name>
    <name type="common">Acinetobacter genomosp. 3</name>
    <dbReference type="NCBI Taxonomy" id="48296"/>
    <lineage>
        <taxon>Bacteria</taxon>
        <taxon>Pseudomonadati</taxon>
        <taxon>Pseudomonadota</taxon>
        <taxon>Gammaproteobacteria</taxon>
        <taxon>Moraxellales</taxon>
        <taxon>Moraxellaceae</taxon>
        <taxon>Acinetobacter</taxon>
        <taxon>Acinetobacter calcoaceticus/baumannii complex</taxon>
    </lineage>
</organism>
<gene>
    <name evidence="1" type="ORF">EA752_20355</name>
</gene>
<evidence type="ECO:0000313" key="1">
    <source>
        <dbReference type="EMBL" id="RSO53332.1"/>
    </source>
</evidence>
<dbReference type="RefSeq" id="WP_002125271.1">
    <property type="nucleotide sequence ID" value="NZ_BHGI01000193.1"/>
</dbReference>
<dbReference type="EMBL" id="RFEW01000033">
    <property type="protein sequence ID" value="RSO53332.1"/>
    <property type="molecule type" value="Genomic_DNA"/>
</dbReference>
<evidence type="ECO:0000313" key="2">
    <source>
        <dbReference type="Proteomes" id="UP000271320"/>
    </source>
</evidence>
<accession>A0A1H8WUJ3</accession>
<dbReference type="InterPro" id="IPR036895">
    <property type="entry name" value="Uracil-DNA_glycosylase-like_sf"/>
</dbReference>
<dbReference type="InterPro" id="IPR006538">
    <property type="entry name" value="CobT"/>
</dbReference>
<proteinExistence type="predicted"/>
<dbReference type="Proteomes" id="UP000271320">
    <property type="component" value="Unassembled WGS sequence"/>
</dbReference>
<comment type="caution">
    <text evidence="1">The sequence shown here is derived from an EMBL/GenBank/DDBJ whole genome shotgun (WGS) entry which is preliminary data.</text>
</comment>
<reference evidence="1 2" key="1">
    <citation type="submission" date="2018-10" db="EMBL/GenBank/DDBJ databases">
        <title>GWAS and RNA-Seq identify cryptic mechanisms of antimicrobial resistance in Acinetobacter baumannii.</title>
        <authorList>
            <person name="Sahl J.W."/>
        </authorList>
    </citation>
    <scope>NUCLEOTIDE SEQUENCE [LARGE SCALE GENOMIC DNA]</scope>
    <source>
        <strain evidence="1 2">TG41884</strain>
    </source>
</reference>
<dbReference type="GO" id="GO:0009236">
    <property type="term" value="P:cobalamin biosynthetic process"/>
    <property type="evidence" value="ECO:0007669"/>
    <property type="project" value="InterPro"/>
</dbReference>
<name>A0A429K8Y9_ACIPI</name>
<sequence>MNERIHILRQAIVVVTQALTNSDIAVTQEGIEAGVHKDPKTGKPVRINLPYLPDNSPDSLIDAVQGFLDQEVAKYLFTDFSLKLKGSEEVKTLTSLLEEARVERCMAEKYRGSNINMKNASQFFIDELIDDKYQKLVKEKASDEEITQHLMLPMLRALSGPIGAFASIEPSEPSAKDLSRRKDQMRLLPGLIIDSVKADRYTDTSEPFLRASLVEHMRDCKQCNGCDLAGQVHPDIRLGKKMRFMVVADCPTWEEEKKGKLLEGETAQYVKAAIKDNELAVADGYYTTLVKAKKGTVLNFV</sequence>
<dbReference type="AlphaFoldDB" id="A0A429K8Y9"/>